<name>A0A2N1MM36_9GLOM</name>
<reference evidence="1 2" key="2">
    <citation type="submission" date="2017-10" db="EMBL/GenBank/DDBJ databases">
        <title>Extensive intraspecific genome diversity in a model arbuscular mycorrhizal fungus.</title>
        <authorList>
            <person name="Chen E.C.H."/>
            <person name="Morin E."/>
            <person name="Baudet D."/>
            <person name="Noel J."/>
            <person name="Ndikumana S."/>
            <person name="Charron P."/>
            <person name="St-Onge C."/>
            <person name="Giorgi J."/>
            <person name="Grigoriev I.V."/>
            <person name="Roux C."/>
            <person name="Martin F.M."/>
            <person name="Corradi N."/>
        </authorList>
    </citation>
    <scope>NUCLEOTIDE SEQUENCE [LARGE SCALE GENOMIC DNA]</scope>
    <source>
        <strain evidence="1 2">C2</strain>
    </source>
</reference>
<proteinExistence type="predicted"/>
<organism evidence="1 2">
    <name type="scientific">Rhizophagus irregularis</name>
    <dbReference type="NCBI Taxonomy" id="588596"/>
    <lineage>
        <taxon>Eukaryota</taxon>
        <taxon>Fungi</taxon>
        <taxon>Fungi incertae sedis</taxon>
        <taxon>Mucoromycota</taxon>
        <taxon>Glomeromycotina</taxon>
        <taxon>Glomeromycetes</taxon>
        <taxon>Glomerales</taxon>
        <taxon>Glomeraceae</taxon>
        <taxon>Rhizophagus</taxon>
    </lineage>
</organism>
<evidence type="ECO:0000313" key="2">
    <source>
        <dbReference type="Proteomes" id="UP000233469"/>
    </source>
</evidence>
<accession>A0A2N1MM36</accession>
<dbReference type="Proteomes" id="UP000233469">
    <property type="component" value="Unassembled WGS sequence"/>
</dbReference>
<protein>
    <submittedName>
        <fullName evidence="1">Uncharacterized protein</fullName>
    </submittedName>
</protein>
<gene>
    <name evidence="1" type="ORF">RhiirC2_759231</name>
</gene>
<dbReference type="AlphaFoldDB" id="A0A2N1MM36"/>
<comment type="caution">
    <text evidence="1">The sequence shown here is derived from an EMBL/GenBank/DDBJ whole genome shotgun (WGS) entry which is preliminary data.</text>
</comment>
<sequence>MDSARNCYKFNRSQTFRNIFDSCIEKDAAAINVEYIAQNLIPIVFEKYNAMCKQLKDWEKLK</sequence>
<dbReference type="EMBL" id="LLXL01001835">
    <property type="protein sequence ID" value="PKK62710.1"/>
    <property type="molecule type" value="Genomic_DNA"/>
</dbReference>
<evidence type="ECO:0000313" key="1">
    <source>
        <dbReference type="EMBL" id="PKK62710.1"/>
    </source>
</evidence>
<reference evidence="1 2" key="1">
    <citation type="submission" date="2016-04" db="EMBL/GenBank/DDBJ databases">
        <title>Genome analyses suggest a sexual origin of heterokaryosis in a supposedly ancient asexual fungus.</title>
        <authorList>
            <person name="Ropars J."/>
            <person name="Sedzielewska K."/>
            <person name="Noel J."/>
            <person name="Charron P."/>
            <person name="Farinelli L."/>
            <person name="Marton T."/>
            <person name="Kruger M."/>
            <person name="Pelin A."/>
            <person name="Brachmann A."/>
            <person name="Corradi N."/>
        </authorList>
    </citation>
    <scope>NUCLEOTIDE SEQUENCE [LARGE SCALE GENOMIC DNA]</scope>
    <source>
        <strain evidence="1 2">C2</strain>
    </source>
</reference>
<feature type="non-terminal residue" evidence="1">
    <location>
        <position position="62"/>
    </location>
</feature>